<evidence type="ECO:0000256" key="1">
    <source>
        <dbReference type="ARBA" id="ARBA00023015"/>
    </source>
</evidence>
<dbReference type="SMART" id="SM00342">
    <property type="entry name" value="HTH_ARAC"/>
    <property type="match status" value="1"/>
</dbReference>
<keyword evidence="6" id="KW-1185">Reference proteome</keyword>
<name>A0A0F4QUM1_9GAMM</name>
<dbReference type="PANTHER" id="PTHR43280">
    <property type="entry name" value="ARAC-FAMILY TRANSCRIPTIONAL REGULATOR"/>
    <property type="match status" value="1"/>
</dbReference>
<comment type="caution">
    <text evidence="5">The sequence shown here is derived from an EMBL/GenBank/DDBJ whole genome shotgun (WGS) entry which is preliminary data.</text>
</comment>
<evidence type="ECO:0000313" key="5">
    <source>
        <dbReference type="EMBL" id="KJZ11388.1"/>
    </source>
</evidence>
<dbReference type="InterPro" id="IPR009057">
    <property type="entry name" value="Homeodomain-like_sf"/>
</dbReference>
<organism evidence="5 6">
    <name type="scientific">Pseudoalteromonas rubra</name>
    <dbReference type="NCBI Taxonomy" id="43658"/>
    <lineage>
        <taxon>Bacteria</taxon>
        <taxon>Pseudomonadati</taxon>
        <taxon>Pseudomonadota</taxon>
        <taxon>Gammaproteobacteria</taxon>
        <taxon>Alteromonadales</taxon>
        <taxon>Pseudoalteromonadaceae</taxon>
        <taxon>Pseudoalteromonas</taxon>
    </lineage>
</organism>
<keyword evidence="1" id="KW-0805">Transcription regulation</keyword>
<dbReference type="PROSITE" id="PS01124">
    <property type="entry name" value="HTH_ARAC_FAMILY_2"/>
    <property type="match status" value="1"/>
</dbReference>
<dbReference type="AlphaFoldDB" id="A0A0F4QUM1"/>
<reference evidence="5 6" key="1">
    <citation type="journal article" date="2015" name="BMC Genomics">
        <title>Genome mining reveals unlocked bioactive potential of marine Gram-negative bacteria.</title>
        <authorList>
            <person name="Machado H."/>
            <person name="Sonnenschein E.C."/>
            <person name="Melchiorsen J."/>
            <person name="Gram L."/>
        </authorList>
    </citation>
    <scope>NUCLEOTIDE SEQUENCE [LARGE SCALE GENOMIC DNA]</scope>
    <source>
        <strain evidence="5 6">S2471</strain>
    </source>
</reference>
<dbReference type="GO" id="GO:0003700">
    <property type="term" value="F:DNA-binding transcription factor activity"/>
    <property type="evidence" value="ECO:0007669"/>
    <property type="project" value="InterPro"/>
</dbReference>
<keyword evidence="3" id="KW-0804">Transcription</keyword>
<dbReference type="PANTHER" id="PTHR43280:SF27">
    <property type="entry name" value="TRANSCRIPTIONAL REGULATOR MTLR"/>
    <property type="match status" value="1"/>
</dbReference>
<dbReference type="Gene3D" id="1.10.10.60">
    <property type="entry name" value="Homeodomain-like"/>
    <property type="match status" value="2"/>
</dbReference>
<dbReference type="SUPFAM" id="SSF46689">
    <property type="entry name" value="Homeodomain-like"/>
    <property type="match status" value="2"/>
</dbReference>
<accession>A0A0F4QUM1</accession>
<dbReference type="Pfam" id="PF12833">
    <property type="entry name" value="HTH_18"/>
    <property type="match status" value="1"/>
</dbReference>
<feature type="domain" description="HTH araC/xylS-type" evidence="4">
    <location>
        <begin position="183"/>
        <end position="281"/>
    </location>
</feature>
<dbReference type="Proteomes" id="UP000033452">
    <property type="component" value="Unassembled WGS sequence"/>
</dbReference>
<dbReference type="PROSITE" id="PS00041">
    <property type="entry name" value="HTH_ARAC_FAMILY_1"/>
    <property type="match status" value="1"/>
</dbReference>
<proteinExistence type="predicted"/>
<keyword evidence="2" id="KW-0238">DNA-binding</keyword>
<dbReference type="EMBL" id="JXYA01000010">
    <property type="protein sequence ID" value="KJZ11388.1"/>
    <property type="molecule type" value="Genomic_DNA"/>
</dbReference>
<dbReference type="InterPro" id="IPR018060">
    <property type="entry name" value="HTH_AraC"/>
</dbReference>
<dbReference type="PATRIC" id="fig|43658.5.peg.1202"/>
<dbReference type="GO" id="GO:0043565">
    <property type="term" value="F:sequence-specific DNA binding"/>
    <property type="evidence" value="ECO:0007669"/>
    <property type="project" value="InterPro"/>
</dbReference>
<dbReference type="SUPFAM" id="SSF51215">
    <property type="entry name" value="Regulatory protein AraC"/>
    <property type="match status" value="1"/>
</dbReference>
<sequence length="288" mass="33654">MKAMCEKIIPSQNCSWRYWLYQLEEIPFNWHYHPEYEICLTLNSQGMCHIGDYIASYGDYDLVLLGPELPHTWQSRDNSDGSKHLVHVAQIPAQWLQQQLQQNPELQGLHTLLEHARCGLSFNHKTAKKSEKLFKKMESATPLERYILLFQLLNLMANSPYQTLSSMEFSYAKQLDPAKDKFDHVINYIYDNYTESLSAELLARQAHMSTNHFHRFFKKRTECTVTEFINQLRIAKACKLLLKTKAPITVISDQCGFNNLSNFNRRFLAIKQCTPSQFRARVQQKALI</sequence>
<evidence type="ECO:0000313" key="6">
    <source>
        <dbReference type="Proteomes" id="UP000033452"/>
    </source>
</evidence>
<evidence type="ECO:0000259" key="4">
    <source>
        <dbReference type="PROSITE" id="PS01124"/>
    </source>
</evidence>
<dbReference type="OrthoDB" id="9816011at2"/>
<dbReference type="RefSeq" id="WP_046004013.1">
    <property type="nucleotide sequence ID" value="NZ_JXYA01000010.1"/>
</dbReference>
<evidence type="ECO:0000256" key="3">
    <source>
        <dbReference type="ARBA" id="ARBA00023163"/>
    </source>
</evidence>
<gene>
    <name evidence="5" type="ORF">TW77_05760</name>
</gene>
<dbReference type="InterPro" id="IPR018062">
    <property type="entry name" value="HTH_AraC-typ_CS"/>
</dbReference>
<evidence type="ECO:0000256" key="2">
    <source>
        <dbReference type="ARBA" id="ARBA00023125"/>
    </source>
</evidence>
<protein>
    <submittedName>
        <fullName evidence="5">AraC family transcriptional regulator</fullName>
    </submittedName>
</protein>
<dbReference type="InterPro" id="IPR037923">
    <property type="entry name" value="HTH-like"/>
</dbReference>